<comment type="caution">
    <text evidence="5">The sequence shown here is derived from an EMBL/GenBank/DDBJ whole genome shotgun (WGS) entry which is preliminary data.</text>
</comment>
<keyword evidence="1" id="KW-0677">Repeat</keyword>
<feature type="compositionally biased region" description="Low complexity" evidence="3">
    <location>
        <begin position="112"/>
        <end position="125"/>
    </location>
</feature>
<feature type="region of interest" description="Disordered" evidence="3">
    <location>
        <begin position="44"/>
        <end position="126"/>
    </location>
</feature>
<evidence type="ECO:0000313" key="6">
    <source>
        <dbReference type="Proteomes" id="UP001212152"/>
    </source>
</evidence>
<evidence type="ECO:0000259" key="4">
    <source>
        <dbReference type="PROSITE" id="PS51299"/>
    </source>
</evidence>
<dbReference type="InterPro" id="IPR051642">
    <property type="entry name" value="SWI6-like"/>
</dbReference>
<evidence type="ECO:0000256" key="2">
    <source>
        <dbReference type="ARBA" id="ARBA00023043"/>
    </source>
</evidence>
<feature type="domain" description="HTH APSES-type" evidence="4">
    <location>
        <begin position="198"/>
        <end position="300"/>
    </location>
</feature>
<reference evidence="5" key="1">
    <citation type="submission" date="2020-05" db="EMBL/GenBank/DDBJ databases">
        <title>Phylogenomic resolution of chytrid fungi.</title>
        <authorList>
            <person name="Stajich J.E."/>
            <person name="Amses K."/>
            <person name="Simmons R."/>
            <person name="Seto K."/>
            <person name="Myers J."/>
            <person name="Bonds A."/>
            <person name="Quandt C.A."/>
            <person name="Barry K."/>
            <person name="Liu P."/>
            <person name="Grigoriev I."/>
            <person name="Longcore J.E."/>
            <person name="James T.Y."/>
        </authorList>
    </citation>
    <scope>NUCLEOTIDE SEQUENCE</scope>
    <source>
        <strain evidence="5">JEL0379</strain>
    </source>
</reference>
<dbReference type="InterPro" id="IPR036887">
    <property type="entry name" value="HTH_APSES_sf"/>
</dbReference>
<dbReference type="InterPro" id="IPR018004">
    <property type="entry name" value="KilA/APSES_HTH"/>
</dbReference>
<keyword evidence="6" id="KW-1185">Reference proteome</keyword>
<dbReference type="EMBL" id="JADGJQ010000015">
    <property type="protein sequence ID" value="KAJ3180703.1"/>
    <property type="molecule type" value="Genomic_DNA"/>
</dbReference>
<evidence type="ECO:0000313" key="5">
    <source>
        <dbReference type="EMBL" id="KAJ3180703.1"/>
    </source>
</evidence>
<sequence length="300" mass="33328">MPTATLVNEQTIPPTPSSQYLATYSLRKSPPVAVPPQVAPLLLPCPPSPPTPYPTALIPPQPAQYEAWKDPRYSLPPLPGPSGHDPATLNAANMYYTSTPPPQSRRGRALLQQQQQQQQQYQQSQLNPYERSAAFGNASASAYNVEPVAVPAFNPMNFSIPALKRAGGNINRDSPFHSPPPPRRSVALPARFLARFNPPRENVYEAVYSGVPVYELDGPGVMRRKKDSWINATHILKAAGLDKSTRTRVLERDVHRGEHDKVQGGYGKYQGTWVPLYRARELAHEYRLEEALNDILDIPE</sequence>
<keyword evidence="2" id="KW-0040">ANK repeat</keyword>
<feature type="compositionally biased region" description="Pro residues" evidence="3">
    <location>
        <begin position="44"/>
        <end position="62"/>
    </location>
</feature>
<dbReference type="AlphaFoldDB" id="A0AAD5TMZ6"/>
<dbReference type="PANTHER" id="PTHR43828:SF3">
    <property type="entry name" value="CHROMO DOMAIN-CONTAINING PROTEIN"/>
    <property type="match status" value="1"/>
</dbReference>
<gene>
    <name evidence="5" type="ORF">HDU87_001816</name>
</gene>
<dbReference type="GO" id="GO:0000981">
    <property type="term" value="F:DNA-binding transcription factor activity, RNA polymerase II-specific"/>
    <property type="evidence" value="ECO:0007669"/>
    <property type="project" value="UniProtKB-ARBA"/>
</dbReference>
<dbReference type="PANTHER" id="PTHR43828">
    <property type="entry name" value="ASPARAGINASE"/>
    <property type="match status" value="1"/>
</dbReference>
<dbReference type="GO" id="GO:0030907">
    <property type="term" value="C:MBF transcription complex"/>
    <property type="evidence" value="ECO:0007669"/>
    <property type="project" value="TreeGrafter"/>
</dbReference>
<dbReference type="SMART" id="SM01252">
    <property type="entry name" value="KilA-N"/>
    <property type="match status" value="1"/>
</dbReference>
<evidence type="ECO:0000256" key="3">
    <source>
        <dbReference type="SAM" id="MobiDB-lite"/>
    </source>
</evidence>
<dbReference type="Pfam" id="PF04383">
    <property type="entry name" value="KilA-N"/>
    <property type="match status" value="1"/>
</dbReference>
<name>A0AAD5TMZ6_9FUNG</name>
<evidence type="ECO:0000256" key="1">
    <source>
        <dbReference type="ARBA" id="ARBA00022737"/>
    </source>
</evidence>
<dbReference type="GO" id="GO:0003677">
    <property type="term" value="F:DNA binding"/>
    <property type="evidence" value="ECO:0007669"/>
    <property type="project" value="InterPro"/>
</dbReference>
<dbReference type="Gene3D" id="3.10.260.10">
    <property type="entry name" value="Transcription regulator HTH, APSES-type DNA-binding domain"/>
    <property type="match status" value="1"/>
</dbReference>
<dbReference type="Proteomes" id="UP001212152">
    <property type="component" value="Unassembled WGS sequence"/>
</dbReference>
<accession>A0AAD5TMZ6</accession>
<organism evidence="5 6">
    <name type="scientific">Geranomyces variabilis</name>
    <dbReference type="NCBI Taxonomy" id="109894"/>
    <lineage>
        <taxon>Eukaryota</taxon>
        <taxon>Fungi</taxon>
        <taxon>Fungi incertae sedis</taxon>
        <taxon>Chytridiomycota</taxon>
        <taxon>Chytridiomycota incertae sedis</taxon>
        <taxon>Chytridiomycetes</taxon>
        <taxon>Spizellomycetales</taxon>
        <taxon>Powellomycetaceae</taxon>
        <taxon>Geranomyces</taxon>
    </lineage>
</organism>
<dbReference type="SUPFAM" id="SSF54616">
    <property type="entry name" value="DNA-binding domain of Mlu1-box binding protein MBP1"/>
    <property type="match status" value="1"/>
</dbReference>
<dbReference type="PROSITE" id="PS51299">
    <property type="entry name" value="HTH_APSES"/>
    <property type="match status" value="1"/>
</dbReference>
<dbReference type="InterPro" id="IPR003163">
    <property type="entry name" value="Tscrpt_reg_HTH_APSES-type"/>
</dbReference>
<proteinExistence type="predicted"/>
<protein>
    <recommendedName>
        <fullName evidence="4">HTH APSES-type domain-containing protein</fullName>
    </recommendedName>
</protein>
<dbReference type="GO" id="GO:0033309">
    <property type="term" value="C:SBF transcription complex"/>
    <property type="evidence" value="ECO:0007669"/>
    <property type="project" value="TreeGrafter"/>
</dbReference>